<keyword evidence="5" id="KW-0190">Covalent protein-DNA linkage</keyword>
<dbReference type="GO" id="GO:0003697">
    <property type="term" value="F:single-stranded DNA binding"/>
    <property type="evidence" value="ECO:0007669"/>
    <property type="project" value="InterPro"/>
</dbReference>
<evidence type="ECO:0000256" key="3">
    <source>
        <dbReference type="ARBA" id="ARBA00022763"/>
    </source>
</evidence>
<feature type="region of interest" description="Disordered" evidence="8">
    <location>
        <begin position="428"/>
        <end position="469"/>
    </location>
</feature>
<keyword evidence="4" id="KW-0378">Hydrolase</keyword>
<feature type="compositionally biased region" description="Low complexity" evidence="8">
    <location>
        <begin position="437"/>
        <end position="447"/>
    </location>
</feature>
<dbReference type="RefSeq" id="XP_016762712.1">
    <property type="nucleotide sequence ID" value="XM_016902483.1"/>
</dbReference>
<dbReference type="Pfam" id="PF02586">
    <property type="entry name" value="SRAP"/>
    <property type="match status" value="1"/>
</dbReference>
<dbReference type="GeneID" id="27899620"/>
<reference evidence="9 10" key="1">
    <citation type="journal article" date="2012" name="PLoS Pathog.">
        <title>Diverse lifestyles and strategies of plant pathogenesis encoded in the genomes of eighteen Dothideomycetes fungi.</title>
        <authorList>
            <person name="Ohm R.A."/>
            <person name="Feau N."/>
            <person name="Henrissat B."/>
            <person name="Schoch C.L."/>
            <person name="Horwitz B.A."/>
            <person name="Barry K.W."/>
            <person name="Condon B.J."/>
            <person name="Copeland A.C."/>
            <person name="Dhillon B."/>
            <person name="Glaser F."/>
            <person name="Hesse C.N."/>
            <person name="Kosti I."/>
            <person name="LaButti K."/>
            <person name="Lindquist E.A."/>
            <person name="Lucas S."/>
            <person name="Salamov A.A."/>
            <person name="Bradshaw R.E."/>
            <person name="Ciuffetti L."/>
            <person name="Hamelin R.C."/>
            <person name="Kema G.H.J."/>
            <person name="Lawrence C."/>
            <person name="Scott J.A."/>
            <person name="Spatafora J.W."/>
            <person name="Turgeon B.G."/>
            <person name="de Wit P.J.G.M."/>
            <person name="Zhong S."/>
            <person name="Goodwin S.B."/>
            <person name="Grigoriev I.V."/>
        </authorList>
    </citation>
    <scope>NUCLEOTIDE SEQUENCE [LARGE SCALE GENOMIC DNA]</scope>
    <source>
        <strain evidence="9 10">SO2202</strain>
    </source>
</reference>
<evidence type="ECO:0000313" key="9">
    <source>
        <dbReference type="EMBL" id="EMF14591.1"/>
    </source>
</evidence>
<dbReference type="AlphaFoldDB" id="M3C2U4"/>
<keyword evidence="3" id="KW-0227">DNA damage</keyword>
<dbReference type="GO" id="GO:0016829">
    <property type="term" value="F:lyase activity"/>
    <property type="evidence" value="ECO:0007669"/>
    <property type="project" value="UniProtKB-KW"/>
</dbReference>
<feature type="region of interest" description="Disordered" evidence="8">
    <location>
        <begin position="57"/>
        <end position="117"/>
    </location>
</feature>
<dbReference type="OrthoDB" id="2111841at2759"/>
<feature type="compositionally biased region" description="Low complexity" evidence="8">
    <location>
        <begin position="70"/>
        <end position="92"/>
    </location>
</feature>
<evidence type="ECO:0000256" key="5">
    <source>
        <dbReference type="ARBA" id="ARBA00023124"/>
    </source>
</evidence>
<feature type="region of interest" description="Disordered" evidence="8">
    <location>
        <begin position="343"/>
        <end position="389"/>
    </location>
</feature>
<dbReference type="Proteomes" id="UP000016931">
    <property type="component" value="Unassembled WGS sequence"/>
</dbReference>
<keyword evidence="6" id="KW-0238">DNA-binding</keyword>
<dbReference type="STRING" id="692275.M3C2U4"/>
<dbReference type="Gene3D" id="3.90.1680.10">
    <property type="entry name" value="SOS response associated peptidase-like"/>
    <property type="match status" value="1"/>
</dbReference>
<dbReference type="InterPro" id="IPR036590">
    <property type="entry name" value="SRAP-like"/>
</dbReference>
<feature type="compositionally biased region" description="Basic and acidic residues" evidence="8">
    <location>
        <begin position="343"/>
        <end position="354"/>
    </location>
</feature>
<evidence type="ECO:0000256" key="1">
    <source>
        <dbReference type="ARBA" id="ARBA00008136"/>
    </source>
</evidence>
<accession>M3C2U4</accession>
<keyword evidence="7" id="KW-0456">Lyase</keyword>
<sequence>MCGRYALSLRPSQVRSRLVGQNMAVDEAPDDDAEPLRQSYNFAPGYHGLIYRAHTAGRNSNGNGNGNDNGNGNVNGNSNGNGNVNGNSNGNSCEDGEREHEDAEFSPTVSKRSHPIGESVVTKETKYKLQVAKWGLVPFWTKRQPDYGSQMRTINCRDDSLIEDRGMWNTMKQRKRCIVVAEGFYEWLKKNNGKEKIPHFTKRADGQLMCFAGLWDMVQYEGSEDMLYTFTIITTDSNKQLKFLHDRMPVILEAGSDEMKTWLDPNLVGWNRDLQSMLKPYQGELECYPVDKAVGKVGNNSPQFLIPVNSTENKSNIANFFGQQRATAKEVAAKNEAARCDQKAEVAKHGDENRVTTSNVESTEDNAPLPKPQDEVEEDLSQKVRAGRAEVDDAGQIEAADEYVDKGIKREISEVDCAASIMAAESPVKKAVKIEHPTPSSLKSPPSRSERRSTRSATSNNTILKTPDKGANAKITSFFSGK</sequence>
<dbReference type="PANTHER" id="PTHR13604:SF0">
    <property type="entry name" value="ABASIC SITE PROCESSING PROTEIN HMCES"/>
    <property type="match status" value="1"/>
</dbReference>
<protein>
    <submittedName>
        <fullName evidence="9">DUF159-domain-containing protein</fullName>
    </submittedName>
</protein>
<dbReference type="InterPro" id="IPR003738">
    <property type="entry name" value="SRAP"/>
</dbReference>
<keyword evidence="2" id="KW-0645">Protease</keyword>
<organism evidence="9 10">
    <name type="scientific">Sphaerulina musiva (strain SO2202)</name>
    <name type="common">Poplar stem canker fungus</name>
    <name type="synonym">Septoria musiva</name>
    <dbReference type="NCBI Taxonomy" id="692275"/>
    <lineage>
        <taxon>Eukaryota</taxon>
        <taxon>Fungi</taxon>
        <taxon>Dikarya</taxon>
        <taxon>Ascomycota</taxon>
        <taxon>Pezizomycotina</taxon>
        <taxon>Dothideomycetes</taxon>
        <taxon>Dothideomycetidae</taxon>
        <taxon>Mycosphaerellales</taxon>
        <taxon>Mycosphaerellaceae</taxon>
        <taxon>Sphaerulina</taxon>
    </lineage>
</organism>
<evidence type="ECO:0000313" key="10">
    <source>
        <dbReference type="Proteomes" id="UP000016931"/>
    </source>
</evidence>
<dbReference type="PANTHER" id="PTHR13604">
    <property type="entry name" value="DC12-RELATED"/>
    <property type="match status" value="1"/>
</dbReference>
<dbReference type="OMA" id="GMWTTMK"/>
<keyword evidence="10" id="KW-1185">Reference proteome</keyword>
<dbReference type="eggNOG" id="KOG2618">
    <property type="taxonomic scope" value="Eukaryota"/>
</dbReference>
<gene>
    <name evidence="9" type="ORF">SEPMUDRAFT_132217</name>
</gene>
<dbReference type="GO" id="GO:0008233">
    <property type="term" value="F:peptidase activity"/>
    <property type="evidence" value="ECO:0007669"/>
    <property type="project" value="UniProtKB-KW"/>
</dbReference>
<dbReference type="EMBL" id="KB456262">
    <property type="protein sequence ID" value="EMF14591.1"/>
    <property type="molecule type" value="Genomic_DNA"/>
</dbReference>
<evidence type="ECO:0000256" key="8">
    <source>
        <dbReference type="SAM" id="MobiDB-lite"/>
    </source>
</evidence>
<proteinExistence type="inferred from homology"/>
<evidence type="ECO:0000256" key="2">
    <source>
        <dbReference type="ARBA" id="ARBA00022670"/>
    </source>
</evidence>
<evidence type="ECO:0000256" key="4">
    <source>
        <dbReference type="ARBA" id="ARBA00022801"/>
    </source>
</evidence>
<dbReference type="HOGENOM" id="CLU_035990_0_3_1"/>
<dbReference type="GO" id="GO:0006508">
    <property type="term" value="P:proteolysis"/>
    <property type="evidence" value="ECO:0007669"/>
    <property type="project" value="UniProtKB-KW"/>
</dbReference>
<dbReference type="GO" id="GO:0106300">
    <property type="term" value="P:protein-DNA covalent cross-linking repair"/>
    <property type="evidence" value="ECO:0007669"/>
    <property type="project" value="InterPro"/>
</dbReference>
<comment type="similarity">
    <text evidence="1">Belongs to the SOS response-associated peptidase family.</text>
</comment>
<name>M3C2U4_SPHMS</name>
<dbReference type="SUPFAM" id="SSF143081">
    <property type="entry name" value="BB1717-like"/>
    <property type="match status" value="1"/>
</dbReference>
<evidence type="ECO:0000256" key="7">
    <source>
        <dbReference type="ARBA" id="ARBA00023239"/>
    </source>
</evidence>
<evidence type="ECO:0000256" key="6">
    <source>
        <dbReference type="ARBA" id="ARBA00023125"/>
    </source>
</evidence>